<dbReference type="InParanoid" id="D8S8K8"/>
<sequence length="169" mass="19033">MDRVSSAVGRLRNFVGFPADEELPDEEESLIPTFEQGWKLTARQRAYGFVACLSLGIFCSFLSSLVFFRPTKFAITFTIGNLLSLGSTGFLVGPRKQLDMMFDPVRILSTAIYIFSIFLALFCALHLHDRLLTILSIIIQAFALLWYSLSYIPFAQSAARGWILSTFQL</sequence>
<dbReference type="HOGENOM" id="CLU_099529_0_1_1"/>
<dbReference type="GO" id="GO:0016192">
    <property type="term" value="P:vesicle-mediated transport"/>
    <property type="evidence" value="ECO:0007669"/>
    <property type="project" value="InterPro"/>
</dbReference>
<protein>
    <recommendedName>
        <fullName evidence="8">Vesicle transport protein</fullName>
    </recommendedName>
</protein>
<keyword evidence="6 8" id="KW-0472">Membrane</keyword>
<dbReference type="eggNOG" id="KOG2887">
    <property type="taxonomic scope" value="Eukaryota"/>
</dbReference>
<dbReference type="GO" id="GO:0016020">
    <property type="term" value="C:membrane"/>
    <property type="evidence" value="ECO:0007669"/>
    <property type="project" value="UniProtKB-SubCell"/>
</dbReference>
<proteinExistence type="inferred from homology"/>
<organism evidence="10">
    <name type="scientific">Selaginella moellendorffii</name>
    <name type="common">Spikemoss</name>
    <dbReference type="NCBI Taxonomy" id="88036"/>
    <lineage>
        <taxon>Eukaryota</taxon>
        <taxon>Viridiplantae</taxon>
        <taxon>Streptophyta</taxon>
        <taxon>Embryophyta</taxon>
        <taxon>Tracheophyta</taxon>
        <taxon>Lycopodiopsida</taxon>
        <taxon>Selaginellales</taxon>
        <taxon>Selaginellaceae</taxon>
        <taxon>Selaginella</taxon>
    </lineage>
</organism>
<evidence type="ECO:0000313" key="10">
    <source>
        <dbReference type="Proteomes" id="UP000001514"/>
    </source>
</evidence>
<name>D8S8K8_SELML</name>
<dbReference type="OrthoDB" id="73614at2759"/>
<keyword evidence="10" id="KW-1185">Reference proteome</keyword>
<accession>D8S8K8</accession>
<dbReference type="InterPro" id="IPR011691">
    <property type="entry name" value="Vesicle_transpt_SFT2"/>
</dbReference>
<dbReference type="Gramene" id="EFJ19174">
    <property type="protein sequence ID" value="EFJ19174"/>
    <property type="gene ID" value="SELMODRAFT_111302"/>
</dbReference>
<dbReference type="PANTHER" id="PTHR23137:SF6">
    <property type="entry name" value="VESICLE TRANSPORT PROTEIN"/>
    <property type="match status" value="1"/>
</dbReference>
<dbReference type="PANTHER" id="PTHR23137">
    <property type="entry name" value="VESICLE TRANSPORT PROTEIN-RELATED"/>
    <property type="match status" value="1"/>
</dbReference>
<evidence type="ECO:0000256" key="2">
    <source>
        <dbReference type="ARBA" id="ARBA00022448"/>
    </source>
</evidence>
<evidence type="ECO:0000313" key="9">
    <source>
        <dbReference type="EMBL" id="EFJ19174.1"/>
    </source>
</evidence>
<dbReference type="KEGG" id="smo:SELMODRAFT_111302"/>
<comment type="similarity">
    <text evidence="7 8">Belongs to the SFT2 family.</text>
</comment>
<feature type="transmembrane region" description="Helical" evidence="8">
    <location>
        <begin position="105"/>
        <end position="127"/>
    </location>
</feature>
<evidence type="ECO:0000256" key="3">
    <source>
        <dbReference type="ARBA" id="ARBA00022692"/>
    </source>
</evidence>
<feature type="transmembrane region" description="Helical" evidence="8">
    <location>
        <begin position="73"/>
        <end position="93"/>
    </location>
</feature>
<evidence type="ECO:0000256" key="5">
    <source>
        <dbReference type="ARBA" id="ARBA00022989"/>
    </source>
</evidence>
<dbReference type="AlphaFoldDB" id="D8S8K8"/>
<reference evidence="9 10" key="1">
    <citation type="journal article" date="2011" name="Science">
        <title>The Selaginella genome identifies genetic changes associated with the evolution of vascular plants.</title>
        <authorList>
            <person name="Banks J.A."/>
            <person name="Nishiyama T."/>
            <person name="Hasebe M."/>
            <person name="Bowman J.L."/>
            <person name="Gribskov M."/>
            <person name="dePamphilis C."/>
            <person name="Albert V.A."/>
            <person name="Aono N."/>
            <person name="Aoyama T."/>
            <person name="Ambrose B.A."/>
            <person name="Ashton N.W."/>
            <person name="Axtell M.J."/>
            <person name="Barker E."/>
            <person name="Barker M.S."/>
            <person name="Bennetzen J.L."/>
            <person name="Bonawitz N.D."/>
            <person name="Chapple C."/>
            <person name="Cheng C."/>
            <person name="Correa L.G."/>
            <person name="Dacre M."/>
            <person name="DeBarry J."/>
            <person name="Dreyer I."/>
            <person name="Elias M."/>
            <person name="Engstrom E.M."/>
            <person name="Estelle M."/>
            <person name="Feng L."/>
            <person name="Finet C."/>
            <person name="Floyd S.K."/>
            <person name="Frommer W.B."/>
            <person name="Fujita T."/>
            <person name="Gramzow L."/>
            <person name="Gutensohn M."/>
            <person name="Harholt J."/>
            <person name="Hattori M."/>
            <person name="Heyl A."/>
            <person name="Hirai T."/>
            <person name="Hiwatashi Y."/>
            <person name="Ishikawa M."/>
            <person name="Iwata M."/>
            <person name="Karol K.G."/>
            <person name="Koehler B."/>
            <person name="Kolukisaoglu U."/>
            <person name="Kubo M."/>
            <person name="Kurata T."/>
            <person name="Lalonde S."/>
            <person name="Li K."/>
            <person name="Li Y."/>
            <person name="Litt A."/>
            <person name="Lyons E."/>
            <person name="Manning G."/>
            <person name="Maruyama T."/>
            <person name="Michael T.P."/>
            <person name="Mikami K."/>
            <person name="Miyazaki S."/>
            <person name="Morinaga S."/>
            <person name="Murata T."/>
            <person name="Mueller-Roeber B."/>
            <person name="Nelson D.R."/>
            <person name="Obara M."/>
            <person name="Oguri Y."/>
            <person name="Olmstead R.G."/>
            <person name="Onodera N."/>
            <person name="Petersen B.L."/>
            <person name="Pils B."/>
            <person name="Prigge M."/>
            <person name="Rensing S.A."/>
            <person name="Riano-Pachon D.M."/>
            <person name="Roberts A.W."/>
            <person name="Sato Y."/>
            <person name="Scheller H.V."/>
            <person name="Schulz B."/>
            <person name="Schulz C."/>
            <person name="Shakirov E.V."/>
            <person name="Shibagaki N."/>
            <person name="Shinohara N."/>
            <person name="Shippen D.E."/>
            <person name="Soerensen I."/>
            <person name="Sotooka R."/>
            <person name="Sugimoto N."/>
            <person name="Sugita M."/>
            <person name="Sumikawa N."/>
            <person name="Tanurdzic M."/>
            <person name="Theissen G."/>
            <person name="Ulvskov P."/>
            <person name="Wakazuki S."/>
            <person name="Weng J.K."/>
            <person name="Willats W.W."/>
            <person name="Wipf D."/>
            <person name="Wolf P.G."/>
            <person name="Yang L."/>
            <person name="Zimmer A.D."/>
            <person name="Zhu Q."/>
            <person name="Mitros T."/>
            <person name="Hellsten U."/>
            <person name="Loque D."/>
            <person name="Otillar R."/>
            <person name="Salamov A."/>
            <person name="Schmutz J."/>
            <person name="Shapiro H."/>
            <person name="Lindquist E."/>
            <person name="Lucas S."/>
            <person name="Rokhsar D."/>
            <person name="Grigoriev I.V."/>
        </authorList>
    </citation>
    <scope>NUCLEOTIDE SEQUENCE [LARGE SCALE GENOMIC DNA]</scope>
</reference>
<dbReference type="OMA" id="RLQCFLG"/>
<keyword evidence="5 8" id="KW-1133">Transmembrane helix</keyword>
<gene>
    <name evidence="9" type="ORF">SELMODRAFT_111302</name>
</gene>
<dbReference type="GO" id="GO:0012505">
    <property type="term" value="C:endomembrane system"/>
    <property type="evidence" value="ECO:0007669"/>
    <property type="project" value="UniProtKB-ARBA"/>
</dbReference>
<keyword evidence="2 8" id="KW-0813">Transport</keyword>
<dbReference type="GO" id="GO:0005737">
    <property type="term" value="C:cytoplasm"/>
    <property type="evidence" value="ECO:0007669"/>
    <property type="project" value="UniProtKB-ARBA"/>
</dbReference>
<comment type="subcellular location">
    <subcellularLocation>
        <location evidence="1 8">Membrane</location>
        <topology evidence="1 8">Multi-pass membrane protein</topology>
    </subcellularLocation>
</comment>
<feature type="transmembrane region" description="Helical" evidence="8">
    <location>
        <begin position="133"/>
        <end position="154"/>
    </location>
</feature>
<feature type="transmembrane region" description="Helical" evidence="8">
    <location>
        <begin position="46"/>
        <end position="67"/>
    </location>
</feature>
<evidence type="ECO:0000256" key="8">
    <source>
        <dbReference type="RuleBase" id="RU363111"/>
    </source>
</evidence>
<keyword evidence="3 8" id="KW-0812">Transmembrane</keyword>
<dbReference type="EMBL" id="GL377607">
    <property type="protein sequence ID" value="EFJ19174.1"/>
    <property type="molecule type" value="Genomic_DNA"/>
</dbReference>
<evidence type="ECO:0000256" key="6">
    <source>
        <dbReference type="ARBA" id="ARBA00023136"/>
    </source>
</evidence>
<dbReference type="GO" id="GO:0015031">
    <property type="term" value="P:protein transport"/>
    <property type="evidence" value="ECO:0007669"/>
    <property type="project" value="UniProtKB-KW"/>
</dbReference>
<dbReference type="InterPro" id="IPR007305">
    <property type="entry name" value="Vesicle_transpt_Got1/SFT2"/>
</dbReference>
<evidence type="ECO:0000256" key="4">
    <source>
        <dbReference type="ARBA" id="ARBA00022927"/>
    </source>
</evidence>
<dbReference type="Pfam" id="PF04178">
    <property type="entry name" value="Got1"/>
    <property type="match status" value="1"/>
</dbReference>
<dbReference type="FunCoup" id="D8S8K8">
    <property type="interactions" value="4046"/>
</dbReference>
<evidence type="ECO:0000256" key="7">
    <source>
        <dbReference type="ARBA" id="ARBA00025800"/>
    </source>
</evidence>
<comment type="function">
    <text evidence="8">May be involved in fusion of retrograde transport vesicles derived from an endocytic compartment with the Golgi complex.</text>
</comment>
<keyword evidence="4 8" id="KW-0653">Protein transport</keyword>
<dbReference type="Proteomes" id="UP000001514">
    <property type="component" value="Unassembled WGS sequence"/>
</dbReference>
<dbReference type="STRING" id="88036.D8S8K8"/>
<evidence type="ECO:0000256" key="1">
    <source>
        <dbReference type="ARBA" id="ARBA00004141"/>
    </source>
</evidence>